<dbReference type="Proteomes" id="UP001209713">
    <property type="component" value="Unassembled WGS sequence"/>
</dbReference>
<dbReference type="PROSITE" id="PS50943">
    <property type="entry name" value="HTH_CROC1"/>
    <property type="match status" value="1"/>
</dbReference>
<dbReference type="CDD" id="cd00093">
    <property type="entry name" value="HTH_XRE"/>
    <property type="match status" value="1"/>
</dbReference>
<dbReference type="SUPFAM" id="SSF47413">
    <property type="entry name" value="lambda repressor-like DNA-binding domains"/>
    <property type="match status" value="1"/>
</dbReference>
<accession>A0ABT2YW65</accession>
<evidence type="ECO:0000259" key="1">
    <source>
        <dbReference type="PROSITE" id="PS50943"/>
    </source>
</evidence>
<feature type="domain" description="HTH cro/C1-type" evidence="1">
    <location>
        <begin position="25"/>
        <end position="62"/>
    </location>
</feature>
<organism evidence="2 3">
    <name type="scientific">Marinomonas sargassi</name>
    <dbReference type="NCBI Taxonomy" id="2984494"/>
    <lineage>
        <taxon>Bacteria</taxon>
        <taxon>Pseudomonadati</taxon>
        <taxon>Pseudomonadota</taxon>
        <taxon>Gammaproteobacteria</taxon>
        <taxon>Oceanospirillales</taxon>
        <taxon>Oceanospirillaceae</taxon>
        <taxon>Marinomonas</taxon>
    </lineage>
</organism>
<dbReference type="Pfam" id="PF13560">
    <property type="entry name" value="HTH_31"/>
    <property type="match status" value="1"/>
</dbReference>
<dbReference type="SMART" id="SM00530">
    <property type="entry name" value="HTH_XRE"/>
    <property type="match status" value="1"/>
</dbReference>
<gene>
    <name evidence="2" type="ORF">OFY17_14775</name>
</gene>
<comment type="caution">
    <text evidence="2">The sequence shown here is derived from an EMBL/GenBank/DDBJ whole genome shotgun (WGS) entry which is preliminary data.</text>
</comment>
<reference evidence="2 3" key="1">
    <citation type="submission" date="2022-10" db="EMBL/GenBank/DDBJ databases">
        <title>Marinomonas transparenta sp. nov. and Marinomonas sargassi sp. nov., isolated from marine alga (Sargassum natans (L.) Gaillon).</title>
        <authorList>
            <person name="Wang Y."/>
        </authorList>
    </citation>
    <scope>NUCLEOTIDE SEQUENCE [LARGE SCALE GENOMIC DNA]</scope>
    <source>
        <strain evidence="2 3">C2222</strain>
    </source>
</reference>
<proteinExistence type="predicted"/>
<evidence type="ECO:0000313" key="3">
    <source>
        <dbReference type="Proteomes" id="UP001209713"/>
    </source>
</evidence>
<evidence type="ECO:0000313" key="2">
    <source>
        <dbReference type="EMBL" id="MCV2404127.1"/>
    </source>
</evidence>
<sequence>MNQDVALNLRLLCSYYKSISDVTQRLGISRSQFNRYLSGRHRPAANTLRRICEFFDVAEYELQLPHKQFQQLVQHNPRQDSLTSDQVELDHLKRLMDKSSPELDKYLGYYFEYYYSMSNPGKILKSLVCFSKVEDKILYQRTERLIEIGEQNKEVCHCKYLGVAHFLSDRIFMTDYESLTINEITQTILYPTFKNRIHWLHGLRMGVSSNDDRMPCSARVSMEFLGQDIPLRKTLAECRFYSPDDPTLDKTLLDMINNQGVNEHWQFRAK</sequence>
<protein>
    <submittedName>
        <fullName evidence="2">Helix-turn-helix domain-containing protein</fullName>
    </submittedName>
</protein>
<dbReference type="InterPro" id="IPR001387">
    <property type="entry name" value="Cro/C1-type_HTH"/>
</dbReference>
<dbReference type="EMBL" id="JAOVZB010000010">
    <property type="protein sequence ID" value="MCV2404127.1"/>
    <property type="molecule type" value="Genomic_DNA"/>
</dbReference>
<keyword evidence="3" id="KW-1185">Reference proteome</keyword>
<dbReference type="InterPro" id="IPR010982">
    <property type="entry name" value="Lambda_DNA-bd_dom_sf"/>
</dbReference>
<dbReference type="Gene3D" id="1.10.260.40">
    <property type="entry name" value="lambda repressor-like DNA-binding domains"/>
    <property type="match status" value="1"/>
</dbReference>
<dbReference type="RefSeq" id="WP_263531505.1">
    <property type="nucleotide sequence ID" value="NZ_JAOVZB010000010.1"/>
</dbReference>
<name>A0ABT2YW65_9GAMM</name>